<evidence type="ECO:0000259" key="4">
    <source>
        <dbReference type="PROSITE" id="PS51471"/>
    </source>
</evidence>
<dbReference type="InterPro" id="IPR005123">
    <property type="entry name" value="Oxoglu/Fe-dep_dioxygenase_dom"/>
</dbReference>
<dbReference type="Proteomes" id="UP000826271">
    <property type="component" value="Unassembled WGS sequence"/>
</dbReference>
<feature type="domain" description="Fe2OG dioxygenase" evidence="4">
    <location>
        <begin position="164"/>
        <end position="267"/>
    </location>
</feature>
<dbReference type="PROSITE" id="PS51471">
    <property type="entry name" value="FE2OG_OXY"/>
    <property type="match status" value="1"/>
</dbReference>
<keyword evidence="2 3" id="KW-0408">Iron</keyword>
<sequence length="313" mass="35338">MGSHAQPKLPIIEFTEKNLTTGTSSWKSTSDSVRQALESYGCFVAAYESISSEMHEAVFGLSEELFSLPKETKMKNSSDIPGFGYGANYPRMPIFEYLGIQDGGTLEAAKKFTNLMWPHGHDKFCETIYSYYKLLLELDHTVVKMVASSYGLDIYKHCDPLIQSSFYLSRFMKYHTPGENENNVGLVPHTDKSFMAIIGTNDVKGLQIETPDGEWIDFEPSPSKYLVIVGEPFMAWSNGRLYCPLHKVTARGTKEKYSLGLFSFIRETLQAPEELVDDENPSKFKPFNHLEFVDYCKEGGPKMKSSIHAYCGI</sequence>
<dbReference type="InterPro" id="IPR027443">
    <property type="entry name" value="IPNS-like_sf"/>
</dbReference>
<dbReference type="Gene3D" id="2.60.120.330">
    <property type="entry name" value="B-lactam Antibiotic, Isopenicillin N Synthase, Chain"/>
    <property type="match status" value="1"/>
</dbReference>
<organism evidence="5 6">
    <name type="scientific">Buddleja alternifolia</name>
    <dbReference type="NCBI Taxonomy" id="168488"/>
    <lineage>
        <taxon>Eukaryota</taxon>
        <taxon>Viridiplantae</taxon>
        <taxon>Streptophyta</taxon>
        <taxon>Embryophyta</taxon>
        <taxon>Tracheophyta</taxon>
        <taxon>Spermatophyta</taxon>
        <taxon>Magnoliopsida</taxon>
        <taxon>eudicotyledons</taxon>
        <taxon>Gunneridae</taxon>
        <taxon>Pentapetalae</taxon>
        <taxon>asterids</taxon>
        <taxon>lamiids</taxon>
        <taxon>Lamiales</taxon>
        <taxon>Scrophulariaceae</taxon>
        <taxon>Buddlejeae</taxon>
        <taxon>Buddleja</taxon>
    </lineage>
</organism>
<dbReference type="GO" id="GO:0002238">
    <property type="term" value="P:response to molecule of fungal origin"/>
    <property type="evidence" value="ECO:0007669"/>
    <property type="project" value="UniProtKB-ARBA"/>
</dbReference>
<keyword evidence="1 3" id="KW-0479">Metal-binding</keyword>
<reference evidence="5" key="1">
    <citation type="submission" date="2019-10" db="EMBL/GenBank/DDBJ databases">
        <authorList>
            <person name="Zhang R."/>
            <person name="Pan Y."/>
            <person name="Wang J."/>
            <person name="Ma R."/>
            <person name="Yu S."/>
        </authorList>
    </citation>
    <scope>NUCLEOTIDE SEQUENCE</scope>
    <source>
        <strain evidence="5">LA-IB0</strain>
        <tissue evidence="5">Leaf</tissue>
    </source>
</reference>
<protein>
    <recommendedName>
        <fullName evidence="4">Fe2OG dioxygenase domain-containing protein</fullName>
    </recommendedName>
</protein>
<dbReference type="EMBL" id="WHWC01000007">
    <property type="protein sequence ID" value="KAG8379887.1"/>
    <property type="molecule type" value="Genomic_DNA"/>
</dbReference>
<dbReference type="InterPro" id="IPR044861">
    <property type="entry name" value="IPNS-like_FE2OG_OXY"/>
</dbReference>
<proteinExistence type="inferred from homology"/>
<dbReference type="GO" id="GO:0009805">
    <property type="term" value="P:coumarin biosynthetic process"/>
    <property type="evidence" value="ECO:0007669"/>
    <property type="project" value="UniProtKB-ARBA"/>
</dbReference>
<evidence type="ECO:0000256" key="1">
    <source>
        <dbReference type="ARBA" id="ARBA00022723"/>
    </source>
</evidence>
<dbReference type="Pfam" id="PF14226">
    <property type="entry name" value="DIOX_N"/>
    <property type="match status" value="1"/>
</dbReference>
<dbReference type="GO" id="GO:0046872">
    <property type="term" value="F:metal ion binding"/>
    <property type="evidence" value="ECO:0007669"/>
    <property type="project" value="UniProtKB-KW"/>
</dbReference>
<dbReference type="SUPFAM" id="SSF51197">
    <property type="entry name" value="Clavaminate synthase-like"/>
    <property type="match status" value="1"/>
</dbReference>
<comment type="similarity">
    <text evidence="3">Belongs to the iron/ascorbate-dependent oxidoreductase family.</text>
</comment>
<dbReference type="InterPro" id="IPR050231">
    <property type="entry name" value="Iron_ascorbate_oxido_reductase"/>
</dbReference>
<dbReference type="PANTHER" id="PTHR47990">
    <property type="entry name" value="2-OXOGLUTARATE (2OG) AND FE(II)-DEPENDENT OXYGENASE SUPERFAMILY PROTEIN-RELATED"/>
    <property type="match status" value="1"/>
</dbReference>
<keyword evidence="6" id="KW-1185">Reference proteome</keyword>
<evidence type="ECO:0000313" key="5">
    <source>
        <dbReference type="EMBL" id="KAG8379887.1"/>
    </source>
</evidence>
<comment type="caution">
    <text evidence="5">The sequence shown here is derived from an EMBL/GenBank/DDBJ whole genome shotgun (WGS) entry which is preliminary data.</text>
</comment>
<dbReference type="GO" id="GO:0016706">
    <property type="term" value="F:2-oxoglutarate-dependent dioxygenase activity"/>
    <property type="evidence" value="ECO:0007669"/>
    <property type="project" value="UniProtKB-ARBA"/>
</dbReference>
<gene>
    <name evidence="5" type="ORF">BUALT_Bualt07G0136000</name>
</gene>
<dbReference type="Pfam" id="PF03171">
    <property type="entry name" value="2OG-FeII_Oxy"/>
    <property type="match status" value="1"/>
</dbReference>
<evidence type="ECO:0000313" key="6">
    <source>
        <dbReference type="Proteomes" id="UP000826271"/>
    </source>
</evidence>
<dbReference type="AlphaFoldDB" id="A0AAV6XH12"/>
<accession>A0AAV6XH12</accession>
<evidence type="ECO:0000256" key="3">
    <source>
        <dbReference type="RuleBase" id="RU003682"/>
    </source>
</evidence>
<dbReference type="InterPro" id="IPR026992">
    <property type="entry name" value="DIOX_N"/>
</dbReference>
<evidence type="ECO:0000256" key="2">
    <source>
        <dbReference type="ARBA" id="ARBA00023004"/>
    </source>
</evidence>
<keyword evidence="3" id="KW-0560">Oxidoreductase</keyword>
<name>A0AAV6XH12_9LAMI</name>